<evidence type="ECO:0008006" key="4">
    <source>
        <dbReference type="Google" id="ProtNLM"/>
    </source>
</evidence>
<protein>
    <recommendedName>
        <fullName evidence="4">DUF4331 domain-containing protein</fullName>
    </recommendedName>
</protein>
<comment type="caution">
    <text evidence="2">The sequence shown here is derived from an EMBL/GenBank/DDBJ whole genome shotgun (WGS) entry which is preliminary data.</text>
</comment>
<dbReference type="EMBL" id="LDJL01000002">
    <property type="protein sequence ID" value="KRG71690.1"/>
    <property type="molecule type" value="Genomic_DNA"/>
</dbReference>
<proteinExistence type="predicted"/>
<accession>A0A0R0CZ40</accession>
<feature type="chain" id="PRO_5006394884" description="DUF4331 domain-containing protein" evidence="1">
    <location>
        <begin position="25"/>
        <end position="352"/>
    </location>
</feature>
<reference evidence="2 3" key="1">
    <citation type="submission" date="2015-05" db="EMBL/GenBank/DDBJ databases">
        <title>Genome sequencing and analysis of members of genus Stenotrophomonas.</title>
        <authorList>
            <person name="Patil P.P."/>
            <person name="Midha S."/>
            <person name="Patil P.B."/>
        </authorList>
    </citation>
    <scope>NUCLEOTIDE SEQUENCE [LARGE SCALE GENOMIC DNA]</scope>
    <source>
        <strain evidence="2 3">DSM 21858</strain>
    </source>
</reference>
<dbReference type="RefSeq" id="WP_057657085.1">
    <property type="nucleotide sequence ID" value="NZ_LDJL01000002.1"/>
</dbReference>
<keyword evidence="3" id="KW-1185">Reference proteome</keyword>
<dbReference type="InterPro" id="IPR025566">
    <property type="entry name" value="DUF4331"/>
</dbReference>
<evidence type="ECO:0000256" key="1">
    <source>
        <dbReference type="SAM" id="SignalP"/>
    </source>
</evidence>
<name>A0A0R0CZ40_9GAMM</name>
<feature type="signal peptide" evidence="1">
    <location>
        <begin position="1"/>
        <end position="24"/>
    </location>
</feature>
<organism evidence="2 3">
    <name type="scientific">Pseudoxanthomonas dokdonensis</name>
    <dbReference type="NCBI Taxonomy" id="344882"/>
    <lineage>
        <taxon>Bacteria</taxon>
        <taxon>Pseudomonadati</taxon>
        <taxon>Pseudomonadota</taxon>
        <taxon>Gammaproteobacteria</taxon>
        <taxon>Lysobacterales</taxon>
        <taxon>Lysobacteraceae</taxon>
        <taxon>Pseudoxanthomonas</taxon>
    </lineage>
</organism>
<dbReference type="Pfam" id="PF14224">
    <property type="entry name" value="DUF4331"/>
    <property type="match status" value="1"/>
</dbReference>
<evidence type="ECO:0000313" key="2">
    <source>
        <dbReference type="EMBL" id="KRG71690.1"/>
    </source>
</evidence>
<dbReference type="Proteomes" id="UP000052052">
    <property type="component" value="Unassembled WGS sequence"/>
</dbReference>
<gene>
    <name evidence="2" type="ORF">ABB29_02835</name>
</gene>
<dbReference type="STRING" id="344882.ABB29_02835"/>
<dbReference type="PATRIC" id="fig|344882.3.peg.1776"/>
<dbReference type="AlphaFoldDB" id="A0A0R0CZ40"/>
<sequence>MNYRTLALAAAFAAGTIVSGQAMASHHFESSLVRKEKSLNQLDNYVFQSDRPDHTVFIMSFNPLPKAGQELYSTDALYNIHVSNDADYQTGHTFSFRYDSNGNYQVYMLDAPNADAGAMGDKIGEGHVDKALKLDNGIKIWTGIIKDPFYGNSPSLGSMRAQLNDGTPYDPGIWAAAGGKSIFTGRKQATIVLDVPNSLLSKEIRVFMTTAIKQGDGWEQVQFSANPLVSHTMLFENDALKTAYDKTRPTTSGSFKNIMAARIARASELANSRAEPIRYGNEIADLLVPDVLTYAPGTKATYSVEKRNGRPLADDAMSVILSLMVGLPVDQKIPNPKLYKSSFPYIIPTTVN</sequence>
<evidence type="ECO:0000313" key="3">
    <source>
        <dbReference type="Proteomes" id="UP000052052"/>
    </source>
</evidence>
<keyword evidence="1" id="KW-0732">Signal</keyword>